<dbReference type="Pfam" id="PF05960">
    <property type="entry name" value="DUF885"/>
    <property type="match status" value="1"/>
</dbReference>
<dbReference type="EMBL" id="QXJM01000040">
    <property type="protein sequence ID" value="RIE01234.1"/>
    <property type="molecule type" value="Genomic_DNA"/>
</dbReference>
<dbReference type="PANTHER" id="PTHR33361">
    <property type="entry name" value="GLR0591 PROTEIN"/>
    <property type="match status" value="1"/>
</dbReference>
<dbReference type="PANTHER" id="PTHR33361:SF2">
    <property type="entry name" value="DUF885 DOMAIN-CONTAINING PROTEIN"/>
    <property type="match status" value="1"/>
</dbReference>
<gene>
    <name evidence="1" type="ORF">D3H35_22845</name>
</gene>
<dbReference type="InterPro" id="IPR010281">
    <property type="entry name" value="DUF885"/>
</dbReference>
<comment type="caution">
    <text evidence="1">The sequence shown here is derived from an EMBL/GenBank/DDBJ whole genome shotgun (WGS) entry which is preliminary data.</text>
</comment>
<protein>
    <submittedName>
        <fullName evidence="1">DUF885 family protein</fullName>
    </submittedName>
</protein>
<evidence type="ECO:0000313" key="2">
    <source>
        <dbReference type="Proteomes" id="UP000266340"/>
    </source>
</evidence>
<dbReference type="Proteomes" id="UP000266340">
    <property type="component" value="Unassembled WGS sequence"/>
</dbReference>
<accession>A0A398CQG0</accession>
<sequence length="410" mass="46041">MSSMNLVRQMLKNNRLSILLASGLLVLLTVVGLLWLAQHESEDFDAMIQEIAVATLKDDSEAQLYFGVAEADGIRWDPTKLTGLSDADFKQRNDDAENLLKKLTSYDVAKLSPEDKLTYDIAKWGLRAALQLYSDLNADEYVSLTQFPPYFANNYPIRNEADAENYIAALNGFSDKVAQFIDRIQNKQKKGFVPTSEFLKEMLTSYEKLRKTKPEETILYTLYEEKLAKVKLDPSKEEELKKELLQTLTDHVLTSYGKLADSIKNDLIKQASVSQGIWSQPGGSEYYSARLGVVTGTDLSPLEIHEFAKRKAEEIVKKLRSQTPGQAQEAAANPLLSGNELLQAISGELAKTTLHLSDWFEDELITGNPVDVRSYSVPFSGQVRFISPYPWTAIGTGDFSCRSITRFPQR</sequence>
<proteinExistence type="predicted"/>
<keyword evidence="2" id="KW-1185">Reference proteome</keyword>
<name>A0A398CQG0_9BACL</name>
<dbReference type="AlphaFoldDB" id="A0A398CQG0"/>
<reference evidence="1 2" key="1">
    <citation type="submission" date="2018-09" db="EMBL/GenBank/DDBJ databases">
        <title>Cohnella cavernae sp. nov., isolated from a karst cave.</title>
        <authorList>
            <person name="Zhu H."/>
        </authorList>
    </citation>
    <scope>NUCLEOTIDE SEQUENCE [LARGE SCALE GENOMIC DNA]</scope>
    <source>
        <strain evidence="1 2">K2E09-144</strain>
    </source>
</reference>
<evidence type="ECO:0000313" key="1">
    <source>
        <dbReference type="EMBL" id="RIE01234.1"/>
    </source>
</evidence>
<organism evidence="1 2">
    <name type="scientific">Cohnella faecalis</name>
    <dbReference type="NCBI Taxonomy" id="2315694"/>
    <lineage>
        <taxon>Bacteria</taxon>
        <taxon>Bacillati</taxon>
        <taxon>Bacillota</taxon>
        <taxon>Bacilli</taxon>
        <taxon>Bacillales</taxon>
        <taxon>Paenibacillaceae</taxon>
        <taxon>Cohnella</taxon>
    </lineage>
</organism>